<keyword evidence="5" id="KW-1185">Reference proteome</keyword>
<name>A0A916QK66_9LACO</name>
<feature type="DNA-binding region" description="H-T-H motif" evidence="2">
    <location>
        <begin position="25"/>
        <end position="44"/>
    </location>
</feature>
<sequence length="164" mass="19306">MTAARKKIQTAVIKLLTEKSIDQLKVTQICKLAGINRSTFYANYEDIYEMVDQLRQDIIDQYQEKIKEDRQKSFLNFLLEMANNPETYRLFFNLGLDQQLSVDKNFSEWMTYPANSSKLDKVFVRNAVRAVIKAWIDDGYQESPEEIFKLIYQKLQLLGMKISK</sequence>
<organism evidence="4 5">
    <name type="scientific">Lactobacillus corticis</name>
    <dbReference type="NCBI Taxonomy" id="2201249"/>
    <lineage>
        <taxon>Bacteria</taxon>
        <taxon>Bacillati</taxon>
        <taxon>Bacillota</taxon>
        <taxon>Bacilli</taxon>
        <taxon>Lactobacillales</taxon>
        <taxon>Lactobacillaceae</taxon>
        <taxon>Lactobacillus</taxon>
    </lineage>
</organism>
<evidence type="ECO:0000256" key="2">
    <source>
        <dbReference type="PROSITE-ProRule" id="PRU00335"/>
    </source>
</evidence>
<feature type="domain" description="HTH tetR-type" evidence="3">
    <location>
        <begin position="2"/>
        <end position="62"/>
    </location>
</feature>
<proteinExistence type="predicted"/>
<evidence type="ECO:0000256" key="1">
    <source>
        <dbReference type="ARBA" id="ARBA00023125"/>
    </source>
</evidence>
<protein>
    <submittedName>
        <fullName evidence="4">TetR family transcriptional regulator</fullName>
    </submittedName>
</protein>
<evidence type="ECO:0000259" key="3">
    <source>
        <dbReference type="PROSITE" id="PS50977"/>
    </source>
</evidence>
<keyword evidence="1 2" id="KW-0238">DNA-binding</keyword>
<accession>A0A916QK66</accession>
<dbReference type="AlphaFoldDB" id="A0A916QK66"/>
<dbReference type="Gene3D" id="1.10.357.10">
    <property type="entry name" value="Tetracycline Repressor, domain 2"/>
    <property type="match status" value="1"/>
</dbReference>
<reference evidence="4" key="1">
    <citation type="submission" date="2020-08" db="EMBL/GenBank/DDBJ databases">
        <title>Taxonomic study for Lactobacillus species isolated from hardwood bark.</title>
        <authorList>
            <person name="Tohno M."/>
            <person name="Tanizawa Y."/>
        </authorList>
    </citation>
    <scope>NUCLEOTIDE SEQUENCE</scope>
    <source>
        <strain evidence="4">B40</strain>
    </source>
</reference>
<dbReference type="InterPro" id="IPR009057">
    <property type="entry name" value="Homeodomain-like_sf"/>
</dbReference>
<dbReference type="InterPro" id="IPR050624">
    <property type="entry name" value="HTH-type_Tx_Regulator"/>
</dbReference>
<comment type="caution">
    <text evidence="4">The sequence shown here is derived from an EMBL/GenBank/DDBJ whole genome shotgun (WGS) entry which is preliminary data.</text>
</comment>
<gene>
    <name evidence="4" type="primary">tetR_8</name>
    <name evidence="4" type="ORF">LCB40_12670</name>
</gene>
<dbReference type="EMBL" id="BMAY01000009">
    <property type="protein sequence ID" value="GFZ27387.1"/>
    <property type="molecule type" value="Genomic_DNA"/>
</dbReference>
<dbReference type="RefSeq" id="WP_212781078.1">
    <property type="nucleotide sequence ID" value="NZ_BMAY01000009.1"/>
</dbReference>
<dbReference type="PANTHER" id="PTHR43479:SF11">
    <property type="entry name" value="ACREF_ENVCD OPERON REPRESSOR-RELATED"/>
    <property type="match status" value="1"/>
</dbReference>
<evidence type="ECO:0000313" key="4">
    <source>
        <dbReference type="EMBL" id="GFZ27387.1"/>
    </source>
</evidence>
<dbReference type="Proteomes" id="UP000677218">
    <property type="component" value="Unassembled WGS sequence"/>
</dbReference>
<dbReference type="PROSITE" id="PS50977">
    <property type="entry name" value="HTH_TETR_2"/>
    <property type="match status" value="1"/>
</dbReference>
<dbReference type="SUPFAM" id="SSF46689">
    <property type="entry name" value="Homeodomain-like"/>
    <property type="match status" value="1"/>
</dbReference>
<dbReference type="PANTHER" id="PTHR43479">
    <property type="entry name" value="ACREF/ENVCD OPERON REPRESSOR-RELATED"/>
    <property type="match status" value="1"/>
</dbReference>
<dbReference type="InterPro" id="IPR001647">
    <property type="entry name" value="HTH_TetR"/>
</dbReference>
<dbReference type="GO" id="GO:0003677">
    <property type="term" value="F:DNA binding"/>
    <property type="evidence" value="ECO:0007669"/>
    <property type="project" value="UniProtKB-UniRule"/>
</dbReference>
<evidence type="ECO:0000313" key="5">
    <source>
        <dbReference type="Proteomes" id="UP000677218"/>
    </source>
</evidence>